<dbReference type="EMBL" id="CP003653">
    <property type="protein sequence ID" value="AFZ33699.1"/>
    <property type="molecule type" value="Genomic_DNA"/>
</dbReference>
<reference evidence="9" key="1">
    <citation type="journal article" date="2013" name="Proc. Natl. Acad. Sci. U.S.A.">
        <title>Improving the coverage of the cyanobacterial phylum using diversity-driven genome sequencing.</title>
        <authorList>
            <person name="Shih P.M."/>
            <person name="Wu D."/>
            <person name="Latifi A."/>
            <person name="Axen S.D."/>
            <person name="Fewer D.P."/>
            <person name="Talla E."/>
            <person name="Calteau A."/>
            <person name="Cai F."/>
            <person name="Tandeau de Marsac N."/>
            <person name="Rippka R."/>
            <person name="Herdman M."/>
            <person name="Sivonen K."/>
            <person name="Coursin T."/>
            <person name="Laurent T."/>
            <person name="Goodwin L."/>
            <person name="Nolan M."/>
            <person name="Davenport K.W."/>
            <person name="Han C.S."/>
            <person name="Rubin E.M."/>
            <person name="Eisen J.A."/>
            <person name="Woyke T."/>
            <person name="Gugger M."/>
            <person name="Kerfeld C.A."/>
        </authorList>
    </citation>
    <scope>NUCLEOTIDE SEQUENCE [LARGE SCALE GENOMIC DNA]</scope>
    <source>
        <strain evidence="9">ATCC 29371 / PCC 7437</strain>
    </source>
</reference>
<evidence type="ECO:0000313" key="8">
    <source>
        <dbReference type="EMBL" id="AFZ33699.1"/>
    </source>
</evidence>
<evidence type="ECO:0000313" key="9">
    <source>
        <dbReference type="Proteomes" id="UP000010473"/>
    </source>
</evidence>
<feature type="domain" description="Nitroreductase" evidence="7">
    <location>
        <begin position="16"/>
        <end position="194"/>
    </location>
</feature>
<evidence type="ECO:0000256" key="5">
    <source>
        <dbReference type="ARBA" id="ARBA00022857"/>
    </source>
</evidence>
<comment type="similarity">
    <text evidence="2">Belongs to the nitroreductase family.</text>
</comment>
<dbReference type="InterPro" id="IPR029479">
    <property type="entry name" value="Nitroreductase"/>
</dbReference>
<evidence type="ECO:0000259" key="7">
    <source>
        <dbReference type="Pfam" id="PF00881"/>
    </source>
</evidence>
<dbReference type="STRING" id="111780.Sta7437_0078"/>
<dbReference type="CDD" id="cd02149">
    <property type="entry name" value="NfsB-like"/>
    <property type="match status" value="1"/>
</dbReference>
<dbReference type="AlphaFoldDB" id="K9XNP0"/>
<dbReference type="InterPro" id="IPR000415">
    <property type="entry name" value="Nitroreductase-like"/>
</dbReference>
<dbReference type="PANTHER" id="PTHR43673:SF2">
    <property type="entry name" value="NITROREDUCTASE"/>
    <property type="match status" value="1"/>
</dbReference>
<evidence type="ECO:0000256" key="4">
    <source>
        <dbReference type="ARBA" id="ARBA00022643"/>
    </source>
</evidence>
<dbReference type="OrthoDB" id="9782629at2"/>
<protein>
    <submittedName>
        <fullName evidence="8">Nitroreductase</fullName>
    </submittedName>
</protein>
<name>K9XNP0_STAC7</name>
<dbReference type="RefSeq" id="WP_015191372.1">
    <property type="nucleotide sequence ID" value="NC_019748.1"/>
</dbReference>
<dbReference type="Pfam" id="PF00881">
    <property type="entry name" value="Nitroreductase"/>
    <property type="match status" value="1"/>
</dbReference>
<dbReference type="InterPro" id="IPR033878">
    <property type="entry name" value="NfsB-like"/>
</dbReference>
<keyword evidence="6" id="KW-0560">Oxidoreductase</keyword>
<comment type="cofactor">
    <cofactor evidence="1">
        <name>FMN</name>
        <dbReference type="ChEBI" id="CHEBI:58210"/>
    </cofactor>
</comment>
<dbReference type="GO" id="GO:0016491">
    <property type="term" value="F:oxidoreductase activity"/>
    <property type="evidence" value="ECO:0007669"/>
    <property type="project" value="UniProtKB-KW"/>
</dbReference>
<evidence type="ECO:0000256" key="1">
    <source>
        <dbReference type="ARBA" id="ARBA00001917"/>
    </source>
</evidence>
<accession>K9XNP0</accession>
<keyword evidence="9" id="KW-1185">Reference proteome</keyword>
<dbReference type="SUPFAM" id="SSF55469">
    <property type="entry name" value="FMN-dependent nitroreductase-like"/>
    <property type="match status" value="1"/>
</dbReference>
<keyword evidence="4" id="KW-0288">FMN</keyword>
<gene>
    <name evidence="8" type="ordered locus">Sta7437_0078</name>
</gene>
<dbReference type="HOGENOM" id="CLU_070764_4_1_3"/>
<dbReference type="Proteomes" id="UP000010473">
    <property type="component" value="Chromosome"/>
</dbReference>
<evidence type="ECO:0000256" key="6">
    <source>
        <dbReference type="ARBA" id="ARBA00023002"/>
    </source>
</evidence>
<dbReference type="KEGG" id="scs:Sta7437_0078"/>
<evidence type="ECO:0000256" key="2">
    <source>
        <dbReference type="ARBA" id="ARBA00007118"/>
    </source>
</evidence>
<proteinExistence type="inferred from homology"/>
<sequence>MIDTTISPDLILQQLYWRYATKKFDPTKKIPESIWRVLEQSLVLAPSSFGLQPWKFFVVDNPEIRQKLVKHSWGQTQVVDASHLVVLAIKKDVDAQEVDRYIERMAEVRNTTVENLEGFGKVVKGFLQQPPYPLNLNEWSARQTYIALGQFMTCAAMLEIDTCPMEGISPAEYDEILGLPAQGYATVVVCPAGYRAEDDKYAYLPKVRYSIEDVVEYID</sequence>
<dbReference type="eggNOG" id="COG0778">
    <property type="taxonomic scope" value="Bacteria"/>
</dbReference>
<dbReference type="PATRIC" id="fig|111780.3.peg.76"/>
<dbReference type="PANTHER" id="PTHR43673">
    <property type="entry name" value="NAD(P)H NITROREDUCTASE YDGI-RELATED"/>
    <property type="match status" value="1"/>
</dbReference>
<dbReference type="Gene3D" id="3.40.109.10">
    <property type="entry name" value="NADH Oxidase"/>
    <property type="match status" value="1"/>
</dbReference>
<evidence type="ECO:0000256" key="3">
    <source>
        <dbReference type="ARBA" id="ARBA00022630"/>
    </source>
</evidence>
<keyword evidence="5" id="KW-0521">NADP</keyword>
<organism evidence="8 9">
    <name type="scientific">Stanieria cyanosphaera (strain ATCC 29371 / PCC 7437)</name>
    <dbReference type="NCBI Taxonomy" id="111780"/>
    <lineage>
        <taxon>Bacteria</taxon>
        <taxon>Bacillati</taxon>
        <taxon>Cyanobacteriota</taxon>
        <taxon>Cyanophyceae</taxon>
        <taxon>Pleurocapsales</taxon>
        <taxon>Dermocarpellaceae</taxon>
        <taxon>Stanieria</taxon>
    </lineage>
</organism>
<keyword evidence="3" id="KW-0285">Flavoprotein</keyword>